<dbReference type="Proteomes" id="UP000565205">
    <property type="component" value="Unassembled WGS sequence"/>
</dbReference>
<dbReference type="EMBL" id="JABXXQ010000098">
    <property type="protein sequence ID" value="NVN30053.1"/>
    <property type="molecule type" value="Genomic_DNA"/>
</dbReference>
<dbReference type="AlphaFoldDB" id="A0A850NKA3"/>
<name>A0A850NKA3_9PROT</name>
<accession>A0A850NKA3</accession>
<evidence type="ECO:0000313" key="2">
    <source>
        <dbReference type="Proteomes" id="UP000565205"/>
    </source>
</evidence>
<dbReference type="InterPro" id="IPR013381">
    <property type="entry name" value="CRISPR-assoc_prot_Cse1"/>
</dbReference>
<protein>
    <submittedName>
        <fullName evidence="1">Type I-E CRISPR-associated protein Cse1/CasA</fullName>
    </submittedName>
</protein>
<dbReference type="Pfam" id="PF09481">
    <property type="entry name" value="CRISPR_Cse1"/>
    <property type="match status" value="1"/>
</dbReference>
<sequence>MRGGPGEDKAVLNLLRDGWIPTRRTSGARDIIRPSQVIDALSVDPVNALDWPRADFRIASLEFLIGLLATACPPESYEAWHDWWDEPPSVETLDAAFAPIAHAFDLDGDGPRFLQDFEDLVSDSEPVERLLIESPGGSTQTKNTDLLVRRDRFRAFGRPAAAMALHTFQSWAPAGGAGNRTGLRGGGPLITLVVPPAAVEGQPLRLWHLLWANVPVGGRAPTADELPRVFPWLAPTIESDGNRTVMPETDAHPLQCWWGMPRRIRLDFSAATEPRPCDITGAPDTVQVTGWRQRPRGANYAGWGKVHPLTPHYTAKPGAEWLAVHPQPGGIGYRHWLGLVTKDAAGLRLPAASVAEWHDHAYRAEVVRPRDARLLAAGYDMDNMKARGFVEHEMPLPGLTTPEIRAALDGLASTLVLSADAVAALLRSAIRQALFSAGATVKLDAELLSAARERLWDATEQPFFDALSGLAAGTSSLGSLCADWHARLRRTALELFDETAPIDPDVAATGDARRIAAARRRFSFTLAGYGKEGAALFLTLGLAPPETKAARKGKST</sequence>
<reference evidence="1 2" key="1">
    <citation type="submission" date="2020-06" db="EMBL/GenBank/DDBJ databases">
        <title>Description of novel acetic acid bacteria.</title>
        <authorList>
            <person name="Sombolestani A."/>
        </authorList>
    </citation>
    <scope>NUCLEOTIDE SEQUENCE [LARGE SCALE GENOMIC DNA]</scope>
    <source>
        <strain evidence="1 2">LMG 26838</strain>
    </source>
</reference>
<proteinExistence type="predicted"/>
<dbReference type="NCBIfam" id="TIGR02547">
    <property type="entry name" value="casA_cse1"/>
    <property type="match status" value="1"/>
</dbReference>
<evidence type="ECO:0000313" key="1">
    <source>
        <dbReference type="EMBL" id="NVN30053.1"/>
    </source>
</evidence>
<organism evidence="1 2">
    <name type="scientific">Endobacter medicaginis</name>
    <dbReference type="NCBI Taxonomy" id="1181271"/>
    <lineage>
        <taxon>Bacteria</taxon>
        <taxon>Pseudomonadati</taxon>
        <taxon>Pseudomonadota</taxon>
        <taxon>Alphaproteobacteria</taxon>
        <taxon>Acetobacterales</taxon>
        <taxon>Acetobacteraceae</taxon>
        <taxon>Endobacter</taxon>
    </lineage>
</organism>
<gene>
    <name evidence="1" type="primary">casA</name>
    <name evidence="1" type="ORF">HUK83_06850</name>
</gene>
<dbReference type="CDD" id="cd09729">
    <property type="entry name" value="Cse1_I-E"/>
    <property type="match status" value="1"/>
</dbReference>
<comment type="caution">
    <text evidence="1">The sequence shown here is derived from an EMBL/GenBank/DDBJ whole genome shotgun (WGS) entry which is preliminary data.</text>
</comment>